<evidence type="ECO:0000313" key="2">
    <source>
        <dbReference type="EMBL" id="WOL19055.1"/>
    </source>
</evidence>
<keyword evidence="3" id="KW-1185">Reference proteome</keyword>
<reference evidence="2 3" key="1">
    <citation type="submission" date="2023-10" db="EMBL/GenBank/DDBJ databases">
        <title>Chromosome-scale genome assembly provides insights into flower coloration mechanisms of Canna indica.</title>
        <authorList>
            <person name="Li C."/>
        </authorList>
    </citation>
    <scope>NUCLEOTIDE SEQUENCE [LARGE SCALE GENOMIC DNA]</scope>
    <source>
        <tissue evidence="2">Flower</tissue>
    </source>
</reference>
<dbReference type="PANTHER" id="PTHR34807">
    <property type="entry name" value="OS08G0270800 PROTEIN"/>
    <property type="match status" value="1"/>
</dbReference>
<organism evidence="2 3">
    <name type="scientific">Canna indica</name>
    <name type="common">Indian-shot</name>
    <dbReference type="NCBI Taxonomy" id="4628"/>
    <lineage>
        <taxon>Eukaryota</taxon>
        <taxon>Viridiplantae</taxon>
        <taxon>Streptophyta</taxon>
        <taxon>Embryophyta</taxon>
        <taxon>Tracheophyta</taxon>
        <taxon>Spermatophyta</taxon>
        <taxon>Magnoliopsida</taxon>
        <taxon>Liliopsida</taxon>
        <taxon>Zingiberales</taxon>
        <taxon>Cannaceae</taxon>
        <taxon>Canna</taxon>
    </lineage>
</organism>
<name>A0AAQ3L2M8_9LILI</name>
<keyword evidence="1" id="KW-0175">Coiled coil</keyword>
<feature type="coiled-coil region" evidence="1">
    <location>
        <begin position="34"/>
        <end position="71"/>
    </location>
</feature>
<dbReference type="AlphaFoldDB" id="A0AAQ3L2M8"/>
<dbReference type="PANTHER" id="PTHR34807:SF3">
    <property type="entry name" value="OS08G0270800 PROTEIN"/>
    <property type="match status" value="1"/>
</dbReference>
<evidence type="ECO:0000256" key="1">
    <source>
        <dbReference type="SAM" id="Coils"/>
    </source>
</evidence>
<protein>
    <submittedName>
        <fullName evidence="2">Uncharacterized protein</fullName>
    </submittedName>
</protein>
<accession>A0AAQ3L2M8</accession>
<sequence>MKRGKRSAVESPPVSTYCAVSGEVKARFRHQSLLQDYEDLLKETQAKRMKLRQANQKKPRLLAEVKFLRRKYKSLSRKPSGNFPFLLNKKPQCVLSQFFLIGQPSNPSVHLPAKGQSHIVRDSCIRSSSAVIDLNQASLPIGEDLDEHHVNLELAKADKLRKNSMDRNPVANDLNLSVCRDVGHGPTQVKKRNITWQDQVALRV</sequence>
<proteinExistence type="predicted"/>
<dbReference type="Proteomes" id="UP001327560">
    <property type="component" value="Chromosome 9"/>
</dbReference>
<gene>
    <name evidence="2" type="ORF">Cni_G27852</name>
</gene>
<evidence type="ECO:0000313" key="3">
    <source>
        <dbReference type="Proteomes" id="UP001327560"/>
    </source>
</evidence>
<dbReference type="EMBL" id="CP136898">
    <property type="protein sequence ID" value="WOL19055.1"/>
    <property type="molecule type" value="Genomic_DNA"/>
</dbReference>